<comment type="cofactor">
    <cofactor evidence="1">
        <name>FAD</name>
        <dbReference type="ChEBI" id="CHEBI:57692"/>
    </cofactor>
</comment>
<name>L1JSR9_GUITC</name>
<dbReference type="PRINTS" id="PR00411">
    <property type="entry name" value="PNDRDTASEI"/>
</dbReference>
<dbReference type="PaxDb" id="55529-EKX51616"/>
<evidence type="ECO:0000256" key="3">
    <source>
        <dbReference type="ARBA" id="ARBA00022827"/>
    </source>
</evidence>
<keyword evidence="5" id="KW-0472">Membrane</keyword>
<feature type="transmembrane region" description="Helical" evidence="5">
    <location>
        <begin position="6"/>
        <end position="31"/>
    </location>
</feature>
<keyword evidence="4" id="KW-0560">Oxidoreductase</keyword>
<dbReference type="Pfam" id="PF07992">
    <property type="entry name" value="Pyr_redox_2"/>
    <property type="match status" value="1"/>
</dbReference>
<dbReference type="STRING" id="905079.L1JSR9"/>
<dbReference type="GeneID" id="17308300"/>
<dbReference type="eggNOG" id="KOG2495">
    <property type="taxonomic scope" value="Eukaryota"/>
</dbReference>
<dbReference type="InterPro" id="IPR051169">
    <property type="entry name" value="NADH-Q_oxidoreductase"/>
</dbReference>
<evidence type="ECO:0000313" key="7">
    <source>
        <dbReference type="EMBL" id="EKX51616.1"/>
    </source>
</evidence>
<dbReference type="SUPFAM" id="SSF51905">
    <property type="entry name" value="FAD/NAD(P)-binding domain"/>
    <property type="match status" value="2"/>
</dbReference>
<dbReference type="Gene3D" id="3.50.50.100">
    <property type="match status" value="1"/>
</dbReference>
<dbReference type="EMBL" id="JH992975">
    <property type="protein sequence ID" value="EKX51616.1"/>
    <property type="molecule type" value="Genomic_DNA"/>
</dbReference>
<accession>L1JSR9</accession>
<keyword evidence="2" id="KW-0285">Flavoprotein</keyword>
<proteinExistence type="predicted"/>
<keyword evidence="3" id="KW-0274">FAD</keyword>
<dbReference type="AlphaFoldDB" id="L1JSR9"/>
<feature type="domain" description="FAD/NAD(P)-binding" evidence="6">
    <location>
        <begin position="70"/>
        <end position="381"/>
    </location>
</feature>
<dbReference type="KEGG" id="gtt:GUITHDRAFT_102877"/>
<reference evidence="8" key="3">
    <citation type="submission" date="2016-03" db="UniProtKB">
        <authorList>
            <consortium name="EnsemblProtists"/>
        </authorList>
    </citation>
    <scope>IDENTIFICATION</scope>
</reference>
<dbReference type="RefSeq" id="XP_005838596.1">
    <property type="nucleotide sequence ID" value="XM_005838539.1"/>
</dbReference>
<dbReference type="EnsemblProtists" id="EKX51616">
    <property type="protein sequence ID" value="EKX51616"/>
    <property type="gene ID" value="GUITHDRAFT_102877"/>
</dbReference>
<evidence type="ECO:0000313" key="9">
    <source>
        <dbReference type="Proteomes" id="UP000011087"/>
    </source>
</evidence>
<evidence type="ECO:0000256" key="1">
    <source>
        <dbReference type="ARBA" id="ARBA00001974"/>
    </source>
</evidence>
<gene>
    <name evidence="7" type="ORF">GUITHDRAFT_102877</name>
</gene>
<dbReference type="OrthoDB" id="5376590at2759"/>
<keyword evidence="5" id="KW-0812">Transmembrane</keyword>
<reference evidence="9" key="2">
    <citation type="submission" date="2012-11" db="EMBL/GenBank/DDBJ databases">
        <authorList>
            <person name="Kuo A."/>
            <person name="Curtis B.A."/>
            <person name="Tanifuji G."/>
            <person name="Burki F."/>
            <person name="Gruber A."/>
            <person name="Irimia M."/>
            <person name="Maruyama S."/>
            <person name="Arias M.C."/>
            <person name="Ball S.G."/>
            <person name="Gile G.H."/>
            <person name="Hirakawa Y."/>
            <person name="Hopkins J.F."/>
            <person name="Rensing S.A."/>
            <person name="Schmutz J."/>
            <person name="Symeonidi A."/>
            <person name="Elias M."/>
            <person name="Eveleigh R.J."/>
            <person name="Herman E.K."/>
            <person name="Klute M.J."/>
            <person name="Nakayama T."/>
            <person name="Obornik M."/>
            <person name="Reyes-Prieto A."/>
            <person name="Armbrust E.V."/>
            <person name="Aves S.J."/>
            <person name="Beiko R.G."/>
            <person name="Coutinho P."/>
            <person name="Dacks J.B."/>
            <person name="Durnford D.G."/>
            <person name="Fast N.M."/>
            <person name="Green B.R."/>
            <person name="Grisdale C."/>
            <person name="Hempe F."/>
            <person name="Henrissat B."/>
            <person name="Hoppner M.P."/>
            <person name="Ishida K.-I."/>
            <person name="Kim E."/>
            <person name="Koreny L."/>
            <person name="Kroth P.G."/>
            <person name="Liu Y."/>
            <person name="Malik S.-B."/>
            <person name="Maier U.G."/>
            <person name="McRose D."/>
            <person name="Mock T."/>
            <person name="Neilson J.A."/>
            <person name="Onodera N.T."/>
            <person name="Poole A.M."/>
            <person name="Pritham E.J."/>
            <person name="Richards T.A."/>
            <person name="Rocap G."/>
            <person name="Roy S.W."/>
            <person name="Sarai C."/>
            <person name="Schaack S."/>
            <person name="Shirato S."/>
            <person name="Slamovits C.H."/>
            <person name="Spencer D.F."/>
            <person name="Suzuki S."/>
            <person name="Worden A.Z."/>
            <person name="Zauner S."/>
            <person name="Barry K."/>
            <person name="Bell C."/>
            <person name="Bharti A.K."/>
            <person name="Crow J.A."/>
            <person name="Grimwood J."/>
            <person name="Kramer R."/>
            <person name="Lindquist E."/>
            <person name="Lucas S."/>
            <person name="Salamov A."/>
            <person name="McFadden G.I."/>
            <person name="Lane C.E."/>
            <person name="Keeling P.J."/>
            <person name="Gray M.W."/>
            <person name="Grigoriev I.V."/>
            <person name="Archibald J.M."/>
        </authorList>
    </citation>
    <scope>NUCLEOTIDE SEQUENCE</scope>
    <source>
        <strain evidence="9">CCMP2712</strain>
    </source>
</reference>
<dbReference type="PANTHER" id="PTHR42913">
    <property type="entry name" value="APOPTOSIS-INDUCING FACTOR 1"/>
    <property type="match status" value="1"/>
</dbReference>
<evidence type="ECO:0000256" key="4">
    <source>
        <dbReference type="ARBA" id="ARBA00023002"/>
    </source>
</evidence>
<dbReference type="OMA" id="GTPMKFG"/>
<evidence type="ECO:0000256" key="2">
    <source>
        <dbReference type="ARBA" id="ARBA00022630"/>
    </source>
</evidence>
<keyword evidence="5" id="KW-1133">Transmembrane helix</keyword>
<dbReference type="InterPro" id="IPR036188">
    <property type="entry name" value="FAD/NAD-bd_sf"/>
</dbReference>
<dbReference type="HOGENOM" id="CLU_021377_7_1_1"/>
<reference evidence="7 9" key="1">
    <citation type="journal article" date="2012" name="Nature">
        <title>Algal genomes reveal evolutionary mosaicism and the fate of nucleomorphs.</title>
        <authorList>
            <consortium name="DOE Joint Genome Institute"/>
            <person name="Curtis B.A."/>
            <person name="Tanifuji G."/>
            <person name="Burki F."/>
            <person name="Gruber A."/>
            <person name="Irimia M."/>
            <person name="Maruyama S."/>
            <person name="Arias M.C."/>
            <person name="Ball S.G."/>
            <person name="Gile G.H."/>
            <person name="Hirakawa Y."/>
            <person name="Hopkins J.F."/>
            <person name="Kuo A."/>
            <person name="Rensing S.A."/>
            <person name="Schmutz J."/>
            <person name="Symeonidi A."/>
            <person name="Elias M."/>
            <person name="Eveleigh R.J."/>
            <person name="Herman E.K."/>
            <person name="Klute M.J."/>
            <person name="Nakayama T."/>
            <person name="Obornik M."/>
            <person name="Reyes-Prieto A."/>
            <person name="Armbrust E.V."/>
            <person name="Aves S.J."/>
            <person name="Beiko R.G."/>
            <person name="Coutinho P."/>
            <person name="Dacks J.B."/>
            <person name="Durnford D.G."/>
            <person name="Fast N.M."/>
            <person name="Green B.R."/>
            <person name="Grisdale C.J."/>
            <person name="Hempel F."/>
            <person name="Henrissat B."/>
            <person name="Hoppner M.P."/>
            <person name="Ishida K."/>
            <person name="Kim E."/>
            <person name="Koreny L."/>
            <person name="Kroth P.G."/>
            <person name="Liu Y."/>
            <person name="Malik S.B."/>
            <person name="Maier U.G."/>
            <person name="McRose D."/>
            <person name="Mock T."/>
            <person name="Neilson J.A."/>
            <person name="Onodera N.T."/>
            <person name="Poole A.M."/>
            <person name="Pritham E.J."/>
            <person name="Richards T.A."/>
            <person name="Rocap G."/>
            <person name="Roy S.W."/>
            <person name="Sarai C."/>
            <person name="Schaack S."/>
            <person name="Shirato S."/>
            <person name="Slamovits C.H."/>
            <person name="Spencer D.F."/>
            <person name="Suzuki S."/>
            <person name="Worden A.Z."/>
            <person name="Zauner S."/>
            <person name="Barry K."/>
            <person name="Bell C."/>
            <person name="Bharti A.K."/>
            <person name="Crow J.A."/>
            <person name="Grimwood J."/>
            <person name="Kramer R."/>
            <person name="Lindquist E."/>
            <person name="Lucas S."/>
            <person name="Salamov A."/>
            <person name="McFadden G.I."/>
            <person name="Lane C.E."/>
            <person name="Keeling P.J."/>
            <person name="Gray M.W."/>
            <person name="Grigoriev I.V."/>
            <person name="Archibald J.M."/>
        </authorList>
    </citation>
    <scope>NUCLEOTIDE SEQUENCE</scope>
    <source>
        <strain evidence="7 9">CCMP2712</strain>
    </source>
</reference>
<dbReference type="Proteomes" id="UP000011087">
    <property type="component" value="Unassembled WGS sequence"/>
</dbReference>
<keyword evidence="9" id="KW-1185">Reference proteome</keyword>
<protein>
    <recommendedName>
        <fullName evidence="6">FAD/NAD(P)-binding domain-containing protein</fullName>
    </recommendedName>
</protein>
<sequence length="447" mass="48710">MAGTSFFMVSNVLVLVLVLLLLVLLLVLMMIEQWERNWATLIVMSNPSFSSGFIASFNPSFTSLNWSEKRICIVGGGFGGLYTALNLAKYLEAKGKSKETSVTLISDSERFVYSPFLYELVTGELQDWEVAPVYTDVLKGTGVKFLQGKAQSVDKINKTISVDLASLSGGGKQEVSYDKLILATGGNSKDEKEGEPGVFGFRSLEDAKKLRARLAGLKFANKKPIKIAVVGGGYPGIELSCSLAANMKKNVDITIFQRGDKILPRANLYNRIVATQRLAELGVKKFLRTEVVEIKDDSVSWKQNNGAVAEDKFDIIIRASSSRPSVLNGLDVQEEDGRIHVNDMLKVKEEEDLYAVGDIARCIDSSGSPVPSTAQIAMQQAEVAAWNVVADLTGGVPLTFRRQDLGEMLSLGGYTASLSSKAFGLQLDDKLAHLLRREWNEGAASSC</sequence>
<evidence type="ECO:0000259" key="6">
    <source>
        <dbReference type="Pfam" id="PF07992"/>
    </source>
</evidence>
<dbReference type="PANTHER" id="PTHR42913:SF4">
    <property type="entry name" value="ALTERNATIVE NAD(P)H-UBIQUINONE OXIDOREDUCTASE C1, CHLOROPLASTIC_MITOCHONDRIAL"/>
    <property type="match status" value="1"/>
</dbReference>
<dbReference type="InterPro" id="IPR023753">
    <property type="entry name" value="FAD/NAD-binding_dom"/>
</dbReference>
<evidence type="ECO:0000256" key="5">
    <source>
        <dbReference type="SAM" id="Phobius"/>
    </source>
</evidence>
<dbReference type="GO" id="GO:0003955">
    <property type="term" value="F:NAD(P)H dehydrogenase (quinone) activity"/>
    <property type="evidence" value="ECO:0007669"/>
    <property type="project" value="TreeGrafter"/>
</dbReference>
<evidence type="ECO:0000313" key="8">
    <source>
        <dbReference type="EnsemblProtists" id="EKX51616"/>
    </source>
</evidence>
<dbReference type="PRINTS" id="PR00368">
    <property type="entry name" value="FADPNR"/>
</dbReference>
<organism evidence="7">
    <name type="scientific">Guillardia theta (strain CCMP2712)</name>
    <name type="common">Cryptophyte</name>
    <dbReference type="NCBI Taxonomy" id="905079"/>
    <lineage>
        <taxon>Eukaryota</taxon>
        <taxon>Cryptophyceae</taxon>
        <taxon>Pyrenomonadales</taxon>
        <taxon>Geminigeraceae</taxon>
        <taxon>Guillardia</taxon>
    </lineage>
</organism>
<dbReference type="GO" id="GO:0019646">
    <property type="term" value="P:aerobic electron transport chain"/>
    <property type="evidence" value="ECO:0007669"/>
    <property type="project" value="TreeGrafter"/>
</dbReference>